<sequence>MPLSLDDNDGDLVIAARHLSPTEAYMLCGCLTAAGIPAEAGDTHLVQAHSLLSLAVGGACIRVPERYLPQAQATLAALKDGDFSLDENFDPGTPSG</sequence>
<evidence type="ECO:0000313" key="2">
    <source>
        <dbReference type="Proteomes" id="UP000060699"/>
    </source>
</evidence>
<evidence type="ECO:0000313" key="1">
    <source>
        <dbReference type="EMBL" id="ALV08108.1"/>
    </source>
</evidence>
<organism evidence="1 2">
    <name type="scientific">Roseateles depolymerans</name>
    <dbReference type="NCBI Taxonomy" id="76731"/>
    <lineage>
        <taxon>Bacteria</taxon>
        <taxon>Pseudomonadati</taxon>
        <taxon>Pseudomonadota</taxon>
        <taxon>Betaproteobacteria</taxon>
        <taxon>Burkholderiales</taxon>
        <taxon>Sphaerotilaceae</taxon>
        <taxon>Roseateles</taxon>
    </lineage>
</organism>
<dbReference type="AlphaFoldDB" id="A0A0U3MKV6"/>
<dbReference type="OrthoDB" id="8683631at2"/>
<dbReference type="KEGG" id="rdp:RD2015_3653"/>
<gene>
    <name evidence="1" type="ORF">RD2015_3653</name>
</gene>
<protein>
    <submittedName>
        <fullName evidence="1">Uncharacterized protein</fullName>
    </submittedName>
</protein>
<dbReference type="RefSeq" id="WP_058936122.1">
    <property type="nucleotide sequence ID" value="NZ_CP013729.1"/>
</dbReference>
<dbReference type="EMBL" id="CP013729">
    <property type="protein sequence ID" value="ALV08108.1"/>
    <property type="molecule type" value="Genomic_DNA"/>
</dbReference>
<reference evidence="1 2" key="1">
    <citation type="submission" date="2015-12" db="EMBL/GenBank/DDBJ databases">
        <title>Complete genome of Roseateles depolymerans KCTC 42856.</title>
        <authorList>
            <person name="Kim K.M."/>
        </authorList>
    </citation>
    <scope>NUCLEOTIDE SEQUENCE [LARGE SCALE GENOMIC DNA]</scope>
    <source>
        <strain evidence="1 2">KCTC 42856</strain>
    </source>
</reference>
<dbReference type="Proteomes" id="UP000060699">
    <property type="component" value="Chromosome"/>
</dbReference>
<keyword evidence="2" id="KW-1185">Reference proteome</keyword>
<proteinExistence type="predicted"/>
<dbReference type="STRING" id="76731.RD2015_3653"/>
<accession>A0A0U3MKV6</accession>
<name>A0A0U3MKV6_9BURK</name>